<dbReference type="Proteomes" id="UP000196342">
    <property type="component" value="Unassembled WGS sequence"/>
</dbReference>
<name>A0A202B5L9_CHRVL</name>
<dbReference type="GO" id="GO:0016747">
    <property type="term" value="F:acyltransferase activity, transferring groups other than amino-acyl groups"/>
    <property type="evidence" value="ECO:0007669"/>
    <property type="project" value="InterPro"/>
</dbReference>
<sequence>MPKLEIVPLTSAQTETRLPELAALLHACVQGGASIHFVQPFSIEQAAAFWRDKALPGIAGGGRVLLAALLDGELAGSVQLDYDTPPNQPHRAEACKLMVHPRHRRQGVARALMAELEAQARARGRSLLTLDTASGDKAEPLYRSLGYQTAGVIPGYALDGRGEKLQATVLMYKAL</sequence>
<evidence type="ECO:0000259" key="3">
    <source>
        <dbReference type="PROSITE" id="PS51186"/>
    </source>
</evidence>
<dbReference type="SUPFAM" id="SSF55729">
    <property type="entry name" value="Acyl-CoA N-acyltransferases (Nat)"/>
    <property type="match status" value="1"/>
</dbReference>
<dbReference type="CDD" id="cd04301">
    <property type="entry name" value="NAT_SF"/>
    <property type="match status" value="1"/>
</dbReference>
<keyword evidence="5" id="KW-1185">Reference proteome</keyword>
<dbReference type="InterPro" id="IPR000182">
    <property type="entry name" value="GNAT_dom"/>
</dbReference>
<dbReference type="InterPro" id="IPR050832">
    <property type="entry name" value="Bact_Acetyltransf"/>
</dbReference>
<evidence type="ECO:0000256" key="2">
    <source>
        <dbReference type="ARBA" id="ARBA00023315"/>
    </source>
</evidence>
<dbReference type="InterPro" id="IPR016181">
    <property type="entry name" value="Acyl_CoA_acyltransferase"/>
</dbReference>
<keyword evidence="1 4" id="KW-0808">Transferase</keyword>
<organism evidence="4 5">
    <name type="scientific">Chromobacterium violaceum</name>
    <dbReference type="NCBI Taxonomy" id="536"/>
    <lineage>
        <taxon>Bacteria</taxon>
        <taxon>Pseudomonadati</taxon>
        <taxon>Pseudomonadota</taxon>
        <taxon>Betaproteobacteria</taxon>
        <taxon>Neisseriales</taxon>
        <taxon>Chromobacteriaceae</taxon>
        <taxon>Chromobacterium</taxon>
    </lineage>
</organism>
<protein>
    <submittedName>
        <fullName evidence="4">N-acetyltransferase</fullName>
    </submittedName>
</protein>
<dbReference type="EMBL" id="NHOO01000016">
    <property type="protein sequence ID" value="OVE46651.1"/>
    <property type="molecule type" value="Genomic_DNA"/>
</dbReference>
<dbReference type="Pfam" id="PF00583">
    <property type="entry name" value="Acetyltransf_1"/>
    <property type="match status" value="1"/>
</dbReference>
<evidence type="ECO:0000313" key="4">
    <source>
        <dbReference type="EMBL" id="OVE46651.1"/>
    </source>
</evidence>
<dbReference type="PANTHER" id="PTHR43877">
    <property type="entry name" value="AMINOALKYLPHOSPHONATE N-ACETYLTRANSFERASE-RELATED-RELATED"/>
    <property type="match status" value="1"/>
</dbReference>
<dbReference type="AlphaFoldDB" id="A0A202B5L9"/>
<feature type="domain" description="N-acetyltransferase" evidence="3">
    <location>
        <begin position="4"/>
        <end position="175"/>
    </location>
</feature>
<dbReference type="PROSITE" id="PS51186">
    <property type="entry name" value="GNAT"/>
    <property type="match status" value="1"/>
</dbReference>
<evidence type="ECO:0000256" key="1">
    <source>
        <dbReference type="ARBA" id="ARBA00022679"/>
    </source>
</evidence>
<comment type="caution">
    <text evidence="4">The sequence shown here is derived from an EMBL/GenBank/DDBJ whole genome shotgun (WGS) entry which is preliminary data.</text>
</comment>
<proteinExistence type="predicted"/>
<accession>A0A202B5L9</accession>
<keyword evidence="2" id="KW-0012">Acyltransferase</keyword>
<dbReference type="RefSeq" id="WP_043614671.1">
    <property type="nucleotide sequence ID" value="NZ_JAGKRF010000025.1"/>
</dbReference>
<dbReference type="Gene3D" id="3.40.630.30">
    <property type="match status" value="1"/>
</dbReference>
<reference evidence="4 5" key="1">
    <citation type="submission" date="2017-05" db="EMBL/GenBank/DDBJ databases">
        <title>Chromobacterium violaceum GHPS1 isolated from Hydrocarbon polluted soil in French Guiana display an awesome secondary metabolite arsenal and a battery of drug and heavy-metal-resistance and detoxification of xenobiotics proteins.</title>
        <authorList>
            <person name="Belbahri L."/>
        </authorList>
    </citation>
    <scope>NUCLEOTIDE SEQUENCE [LARGE SCALE GENOMIC DNA]</scope>
    <source>
        <strain evidence="4 5">GHPS1</strain>
    </source>
</reference>
<gene>
    <name evidence="4" type="ORF">CBW21_17280</name>
</gene>
<evidence type="ECO:0000313" key="5">
    <source>
        <dbReference type="Proteomes" id="UP000196342"/>
    </source>
</evidence>